<reference evidence="4 5" key="1">
    <citation type="submission" date="2019-08" db="EMBL/GenBank/DDBJ databases">
        <title>Genomic characterization of a novel candidate phylum (ARYD3) from a high temperature, high salinity tertiary oil reservoir in north central Oklahoma, USA.</title>
        <authorList>
            <person name="Youssef N.H."/>
            <person name="Yadav A."/>
            <person name="Elshahed M.S."/>
        </authorList>
    </citation>
    <scope>NUCLEOTIDE SEQUENCE [LARGE SCALE GENOMIC DNA]</scope>
    <source>
        <strain evidence="4">ARYD1</strain>
    </source>
</reference>
<protein>
    <submittedName>
        <fullName evidence="4">Glycosyltransferase family 2 protein</fullName>
    </submittedName>
</protein>
<keyword evidence="2" id="KW-1133">Transmembrane helix</keyword>
<evidence type="ECO:0000313" key="4">
    <source>
        <dbReference type="EMBL" id="TYB33929.1"/>
    </source>
</evidence>
<dbReference type="InterPro" id="IPR029044">
    <property type="entry name" value="Nucleotide-diphossugar_trans"/>
</dbReference>
<evidence type="ECO:0000256" key="1">
    <source>
        <dbReference type="ARBA" id="ARBA00038494"/>
    </source>
</evidence>
<keyword evidence="4" id="KW-0808">Transferase</keyword>
<feature type="domain" description="Glycosyltransferase 2-like" evidence="3">
    <location>
        <begin position="46"/>
        <end position="157"/>
    </location>
</feature>
<evidence type="ECO:0000256" key="2">
    <source>
        <dbReference type="SAM" id="Phobius"/>
    </source>
</evidence>
<name>A0A5D0MS85_FLESI</name>
<evidence type="ECO:0000259" key="3">
    <source>
        <dbReference type="Pfam" id="PF00535"/>
    </source>
</evidence>
<comment type="caution">
    <text evidence="4">The sequence shown here is derived from an EMBL/GenBank/DDBJ whole genome shotgun (WGS) entry which is preliminary data.</text>
</comment>
<sequence length="297" mass="34581">MAISSPKYVIVSSGTKWSGAEKSPPLRNRIENKYASMLMSEEITGIVLTYNGEKYLDRCLNSLKDCVDELIIVDSGSGDKTLDIAEKYSEKVIHHDFENYGKQCIYAARQASNHWVFILDQDEILEDKLISEINALKKSGFAHDAYSIRRRNFLFNKEIKHGGWGNDFVIRLFDRTKAFPTDNNFSVVKAEGDVKKLKNAIIHYPCDSIDSYFAKMHSYARISAKEMMEKNREFRFYNLLFNPLYRAFKKYFFQKGFLDGMHGFILAVISYYFVFLKYLKLWEFTNINHENNNNGES</sequence>
<dbReference type="SUPFAM" id="SSF53448">
    <property type="entry name" value="Nucleotide-diphospho-sugar transferases"/>
    <property type="match status" value="1"/>
</dbReference>
<organism evidence="4 5">
    <name type="scientific">Flexistipes sinusarabici</name>
    <dbReference type="NCBI Taxonomy" id="2352"/>
    <lineage>
        <taxon>Bacteria</taxon>
        <taxon>Pseudomonadati</taxon>
        <taxon>Deferribacterota</taxon>
        <taxon>Deferribacteres</taxon>
        <taxon>Deferribacterales</taxon>
        <taxon>Flexistipitaceae</taxon>
        <taxon>Flexistipes</taxon>
    </lineage>
</organism>
<dbReference type="GO" id="GO:0016740">
    <property type="term" value="F:transferase activity"/>
    <property type="evidence" value="ECO:0007669"/>
    <property type="project" value="UniProtKB-KW"/>
</dbReference>
<proteinExistence type="inferred from homology"/>
<dbReference type="InterPro" id="IPR001173">
    <property type="entry name" value="Glyco_trans_2-like"/>
</dbReference>
<dbReference type="RefSeq" id="WP_303700572.1">
    <property type="nucleotide sequence ID" value="NZ_VSIV01000086.1"/>
</dbReference>
<dbReference type="AlphaFoldDB" id="A0A5D0MS85"/>
<dbReference type="Proteomes" id="UP000323337">
    <property type="component" value="Unassembled WGS sequence"/>
</dbReference>
<comment type="similarity">
    <text evidence="1">Belongs to the glycosyltransferase 2 family. WaaE/KdtX subfamily.</text>
</comment>
<evidence type="ECO:0000313" key="5">
    <source>
        <dbReference type="Proteomes" id="UP000323337"/>
    </source>
</evidence>
<keyword evidence="2" id="KW-0472">Membrane</keyword>
<gene>
    <name evidence="4" type="ORF">FXF49_03775</name>
</gene>
<dbReference type="PANTHER" id="PTHR43630">
    <property type="entry name" value="POLY-BETA-1,6-N-ACETYL-D-GLUCOSAMINE SYNTHASE"/>
    <property type="match status" value="1"/>
</dbReference>
<dbReference type="Gene3D" id="3.90.550.10">
    <property type="entry name" value="Spore Coat Polysaccharide Biosynthesis Protein SpsA, Chain A"/>
    <property type="match status" value="1"/>
</dbReference>
<dbReference type="CDD" id="cd02511">
    <property type="entry name" value="Beta4Glucosyltransferase"/>
    <property type="match status" value="1"/>
</dbReference>
<dbReference type="EMBL" id="VSIV01000086">
    <property type="protein sequence ID" value="TYB33929.1"/>
    <property type="molecule type" value="Genomic_DNA"/>
</dbReference>
<accession>A0A5D0MS85</accession>
<dbReference type="Pfam" id="PF00535">
    <property type="entry name" value="Glycos_transf_2"/>
    <property type="match status" value="1"/>
</dbReference>
<feature type="transmembrane region" description="Helical" evidence="2">
    <location>
        <begin position="256"/>
        <end position="274"/>
    </location>
</feature>
<dbReference type="PANTHER" id="PTHR43630:SF2">
    <property type="entry name" value="GLYCOSYLTRANSFERASE"/>
    <property type="match status" value="1"/>
</dbReference>
<keyword evidence="2" id="KW-0812">Transmembrane</keyword>